<evidence type="ECO:0000313" key="3">
    <source>
        <dbReference type="Proteomes" id="UP000664132"/>
    </source>
</evidence>
<dbReference type="Proteomes" id="UP000664132">
    <property type="component" value="Unassembled WGS sequence"/>
</dbReference>
<feature type="compositionally biased region" description="Basic residues" evidence="1">
    <location>
        <begin position="223"/>
        <end position="234"/>
    </location>
</feature>
<feature type="region of interest" description="Disordered" evidence="1">
    <location>
        <begin position="544"/>
        <end position="565"/>
    </location>
</feature>
<feature type="compositionally biased region" description="Low complexity" evidence="1">
    <location>
        <begin position="15"/>
        <end position="29"/>
    </location>
</feature>
<comment type="caution">
    <text evidence="2">The sequence shown here is derived from an EMBL/GenBank/DDBJ whole genome shotgun (WGS) entry which is preliminary data.</text>
</comment>
<keyword evidence="3" id="KW-1185">Reference proteome</keyword>
<feature type="compositionally biased region" description="Basic and acidic residues" evidence="1">
    <location>
        <begin position="544"/>
        <end position="556"/>
    </location>
</feature>
<feature type="region of interest" description="Disordered" evidence="1">
    <location>
        <begin position="356"/>
        <end position="383"/>
    </location>
</feature>
<reference evidence="2" key="1">
    <citation type="submission" date="2021-02" db="EMBL/GenBank/DDBJ databases">
        <title>Genome sequence Cadophora malorum strain M34.</title>
        <authorList>
            <person name="Stefanovic E."/>
            <person name="Vu D."/>
            <person name="Scully C."/>
            <person name="Dijksterhuis J."/>
            <person name="Roader J."/>
            <person name="Houbraken J."/>
        </authorList>
    </citation>
    <scope>NUCLEOTIDE SEQUENCE</scope>
    <source>
        <strain evidence="2">M34</strain>
    </source>
</reference>
<feature type="compositionally biased region" description="Basic and acidic residues" evidence="1">
    <location>
        <begin position="274"/>
        <end position="299"/>
    </location>
</feature>
<feature type="region of interest" description="Disordered" evidence="1">
    <location>
        <begin position="220"/>
        <end position="240"/>
    </location>
</feature>
<feature type="region of interest" description="Disordered" evidence="1">
    <location>
        <begin position="1"/>
        <end position="61"/>
    </location>
</feature>
<feature type="compositionally biased region" description="Pro residues" evidence="1">
    <location>
        <begin position="1"/>
        <end position="14"/>
    </location>
</feature>
<evidence type="ECO:0000313" key="2">
    <source>
        <dbReference type="EMBL" id="KAG4420490.1"/>
    </source>
</evidence>
<feature type="region of interest" description="Disordered" evidence="1">
    <location>
        <begin position="266"/>
        <end position="299"/>
    </location>
</feature>
<gene>
    <name evidence="2" type="ORF">IFR04_006410</name>
</gene>
<feature type="compositionally biased region" description="Low complexity" evidence="1">
    <location>
        <begin position="43"/>
        <end position="60"/>
    </location>
</feature>
<feature type="region of interest" description="Disordered" evidence="1">
    <location>
        <begin position="508"/>
        <end position="528"/>
    </location>
</feature>
<feature type="compositionally biased region" description="Pro residues" evidence="1">
    <location>
        <begin position="30"/>
        <end position="42"/>
    </location>
</feature>
<organism evidence="2 3">
    <name type="scientific">Cadophora malorum</name>
    <dbReference type="NCBI Taxonomy" id="108018"/>
    <lineage>
        <taxon>Eukaryota</taxon>
        <taxon>Fungi</taxon>
        <taxon>Dikarya</taxon>
        <taxon>Ascomycota</taxon>
        <taxon>Pezizomycotina</taxon>
        <taxon>Leotiomycetes</taxon>
        <taxon>Helotiales</taxon>
        <taxon>Ploettnerulaceae</taxon>
        <taxon>Cadophora</taxon>
    </lineage>
</organism>
<dbReference type="OrthoDB" id="5396104at2759"/>
<accession>A0A8H7W7X9</accession>
<name>A0A8H7W7X9_9HELO</name>
<protein>
    <submittedName>
        <fullName evidence="2">Uncharacterized protein</fullName>
    </submittedName>
</protein>
<dbReference type="EMBL" id="JAFJYH010000083">
    <property type="protein sequence ID" value="KAG4420490.1"/>
    <property type="molecule type" value="Genomic_DNA"/>
</dbReference>
<dbReference type="AlphaFoldDB" id="A0A8H7W7X9"/>
<proteinExistence type="predicted"/>
<sequence>MPPKIWHLPLPPTPLQHTTESPTSPTSPLSLPPPPPTAPSSPPHTNTNNPTTTHTNLTHPPRLHLRTVIPSSPGPPGSSYLIPTLTTPPMPPISIPPPPFNPYPWLWKCHLCKSIYRLGVTRRCLEDGHFFCAVVSPPASPVSPPSPASSVMDSEEKALLKEARAKARRRREKRRERKRRKAAMRGCRAEFDYGGWKGWNVWRREVWALREEVEKELSERGRGRGRVLTRSRTRGGREASGELGRVRGRAWCAEVYTGEEAEGAEDYSLCENESGGHDELETRGRSRGRSRDQREDCRGGKRVGNCWLDCDFPSQCHNERKAEREWQEKLIEMRRLDAEWMEREMDRDLNIALEEQDPAEGAGDSGCMDVDPDEYGGRKRRKSFGDFGEDDEVYMAGVGEWDEDEDGDTVMSDADMDFESEDDANAWAGFDPVSGKKSGSYIQSHDIPIGLAITTDAATYPSIEGEETKINFTASGDKTGLENLGPIGVDSDGLGEVGYQLSHIRSIRRKSIEGSSGESPPSSPLKECSFGCEDLVGGDLGVKSARDSSVEDEHQVWKHIHERGS</sequence>
<evidence type="ECO:0000256" key="1">
    <source>
        <dbReference type="SAM" id="MobiDB-lite"/>
    </source>
</evidence>